<dbReference type="Proteomes" id="UP000054279">
    <property type="component" value="Unassembled WGS sequence"/>
</dbReference>
<dbReference type="EMBL" id="KN837260">
    <property type="protein sequence ID" value="KIJ30536.1"/>
    <property type="molecule type" value="Genomic_DNA"/>
</dbReference>
<accession>A0A0C9UYQ3</accession>
<proteinExistence type="predicted"/>
<evidence type="ECO:0000313" key="1">
    <source>
        <dbReference type="EMBL" id="KIJ30536.1"/>
    </source>
</evidence>
<reference evidence="1 2" key="1">
    <citation type="submission" date="2014-06" db="EMBL/GenBank/DDBJ databases">
        <title>Evolutionary Origins and Diversification of the Mycorrhizal Mutualists.</title>
        <authorList>
            <consortium name="DOE Joint Genome Institute"/>
            <consortium name="Mycorrhizal Genomics Consortium"/>
            <person name="Kohler A."/>
            <person name="Kuo A."/>
            <person name="Nagy L.G."/>
            <person name="Floudas D."/>
            <person name="Copeland A."/>
            <person name="Barry K.W."/>
            <person name="Cichocki N."/>
            <person name="Veneault-Fourrey C."/>
            <person name="LaButti K."/>
            <person name="Lindquist E.A."/>
            <person name="Lipzen A."/>
            <person name="Lundell T."/>
            <person name="Morin E."/>
            <person name="Murat C."/>
            <person name="Riley R."/>
            <person name="Ohm R."/>
            <person name="Sun H."/>
            <person name="Tunlid A."/>
            <person name="Henrissat B."/>
            <person name="Grigoriev I.V."/>
            <person name="Hibbett D.S."/>
            <person name="Martin F."/>
        </authorList>
    </citation>
    <scope>NUCLEOTIDE SEQUENCE [LARGE SCALE GENOMIC DNA]</scope>
    <source>
        <strain evidence="1 2">SS14</strain>
    </source>
</reference>
<keyword evidence="2" id="KW-1185">Reference proteome</keyword>
<sequence length="53" mass="5904">MTHTATSLLPILSNSRFKVVQGGVQFAAPEYKEEGEGYRCDPIHQDNLTSLPR</sequence>
<protein>
    <submittedName>
        <fullName evidence="1">Uncharacterized protein</fullName>
    </submittedName>
</protein>
<organism evidence="1 2">
    <name type="scientific">Sphaerobolus stellatus (strain SS14)</name>
    <dbReference type="NCBI Taxonomy" id="990650"/>
    <lineage>
        <taxon>Eukaryota</taxon>
        <taxon>Fungi</taxon>
        <taxon>Dikarya</taxon>
        <taxon>Basidiomycota</taxon>
        <taxon>Agaricomycotina</taxon>
        <taxon>Agaricomycetes</taxon>
        <taxon>Phallomycetidae</taxon>
        <taxon>Geastrales</taxon>
        <taxon>Sphaerobolaceae</taxon>
        <taxon>Sphaerobolus</taxon>
    </lineage>
</organism>
<gene>
    <name evidence="1" type="ORF">M422DRAFT_267979</name>
</gene>
<name>A0A0C9UYQ3_SPHS4</name>
<evidence type="ECO:0000313" key="2">
    <source>
        <dbReference type="Proteomes" id="UP000054279"/>
    </source>
</evidence>
<dbReference type="AlphaFoldDB" id="A0A0C9UYQ3"/>
<dbReference type="HOGENOM" id="CLU_3070195_0_0_1"/>